<evidence type="ECO:0000256" key="3">
    <source>
        <dbReference type="SAM" id="Phobius"/>
    </source>
</evidence>
<keyword evidence="3" id="KW-0812">Transmembrane</keyword>
<keyword evidence="3" id="KW-1133">Transmembrane helix</keyword>
<dbReference type="AlphaFoldDB" id="A0A6A4M560"/>
<dbReference type="PROSITE" id="PS50948">
    <property type="entry name" value="PAN"/>
    <property type="match status" value="1"/>
</dbReference>
<dbReference type="SMART" id="SM00473">
    <property type="entry name" value="PAN_AP"/>
    <property type="match status" value="1"/>
</dbReference>
<keyword evidence="1" id="KW-0732">Signal</keyword>
<dbReference type="Proteomes" id="UP000428333">
    <property type="component" value="Linkage Group LG04"/>
</dbReference>
<accession>A0A6A4M560</accession>
<feature type="non-terminal residue" evidence="5">
    <location>
        <position position="1"/>
    </location>
</feature>
<evidence type="ECO:0000256" key="1">
    <source>
        <dbReference type="ARBA" id="ARBA00022729"/>
    </source>
</evidence>
<protein>
    <recommendedName>
        <fullName evidence="4">Apple domain-containing protein</fullName>
    </recommendedName>
</protein>
<keyword evidence="3" id="KW-0472">Membrane</keyword>
<dbReference type="PANTHER" id="PTHR32444:SF198">
    <property type="entry name" value="BULB-TYPE LECTIN DOMAIN-CONTAINING PROTEIN"/>
    <property type="match status" value="1"/>
</dbReference>
<dbReference type="PANTHER" id="PTHR32444">
    <property type="entry name" value="BULB-TYPE LECTIN DOMAIN-CONTAINING PROTEIN"/>
    <property type="match status" value="1"/>
</dbReference>
<dbReference type="Pfam" id="PF00954">
    <property type="entry name" value="S_locus_glycop"/>
    <property type="match status" value="1"/>
</dbReference>
<evidence type="ECO:0000259" key="4">
    <source>
        <dbReference type="PROSITE" id="PS50948"/>
    </source>
</evidence>
<feature type="transmembrane region" description="Helical" evidence="3">
    <location>
        <begin position="177"/>
        <end position="198"/>
    </location>
</feature>
<evidence type="ECO:0000256" key="2">
    <source>
        <dbReference type="ARBA" id="ARBA00023157"/>
    </source>
</evidence>
<evidence type="ECO:0000313" key="5">
    <source>
        <dbReference type="EMBL" id="KAE9461748.1"/>
    </source>
</evidence>
<dbReference type="EMBL" id="QEFC01000941">
    <property type="protein sequence ID" value="KAE9461748.1"/>
    <property type="molecule type" value="Genomic_DNA"/>
</dbReference>
<dbReference type="InterPro" id="IPR003609">
    <property type="entry name" value="Pan_app"/>
</dbReference>
<dbReference type="OrthoDB" id="1934880at2759"/>
<dbReference type="CDD" id="cd01098">
    <property type="entry name" value="PAN_AP_plant"/>
    <property type="match status" value="1"/>
</dbReference>
<reference evidence="5 6" key="1">
    <citation type="journal article" date="2019" name="Genome Biol. Evol.">
        <title>The Rhododendron genome and chromosomal organization provide insight into shared whole-genome duplications across the heath family (Ericaceae).</title>
        <authorList>
            <person name="Soza V.L."/>
            <person name="Lindsley D."/>
            <person name="Waalkes A."/>
            <person name="Ramage E."/>
            <person name="Patwardhan R.P."/>
            <person name="Burton J.N."/>
            <person name="Adey A."/>
            <person name="Kumar A."/>
            <person name="Qiu R."/>
            <person name="Shendure J."/>
            <person name="Hall B."/>
        </authorList>
    </citation>
    <scope>NUCLEOTIDE SEQUENCE [LARGE SCALE GENOMIC DNA]</scope>
    <source>
        <strain evidence="5">RSF 1966-606</strain>
    </source>
</reference>
<sequence length="214" mass="24096">MNSTYLKRVTVVPDDNKGTAYISFTTANESSMEYFLLNHDGTLTRKETFEGKQEWEVPWTVPGTDCVGHLEAAIQRNHQFARCEGNGSSNLDKKDGFLKLTTMKVPELADWVSGPKNECEKQCLMNCSCTAYAYYQGIGCMSWSGNLVDIQKFSSHGADLYIRVAYSEIDKKRNMKFLTAVSVIIGSIIMAICAYFAWTWMAKQKGTDSYCCEN</sequence>
<comment type="caution">
    <text evidence="5">The sequence shown here is derived from an EMBL/GenBank/DDBJ whole genome shotgun (WGS) entry which is preliminary data.</text>
</comment>
<dbReference type="InterPro" id="IPR000858">
    <property type="entry name" value="S_locus_glycoprot_dom"/>
</dbReference>
<name>A0A6A4M560_9ERIC</name>
<organism evidence="5 6">
    <name type="scientific">Rhododendron williamsianum</name>
    <dbReference type="NCBI Taxonomy" id="262921"/>
    <lineage>
        <taxon>Eukaryota</taxon>
        <taxon>Viridiplantae</taxon>
        <taxon>Streptophyta</taxon>
        <taxon>Embryophyta</taxon>
        <taxon>Tracheophyta</taxon>
        <taxon>Spermatophyta</taxon>
        <taxon>Magnoliopsida</taxon>
        <taxon>eudicotyledons</taxon>
        <taxon>Gunneridae</taxon>
        <taxon>Pentapetalae</taxon>
        <taxon>asterids</taxon>
        <taxon>Ericales</taxon>
        <taxon>Ericaceae</taxon>
        <taxon>Ericoideae</taxon>
        <taxon>Rhodoreae</taxon>
        <taxon>Rhododendron</taxon>
    </lineage>
</organism>
<proteinExistence type="predicted"/>
<dbReference type="GO" id="GO:0048544">
    <property type="term" value="P:recognition of pollen"/>
    <property type="evidence" value="ECO:0007669"/>
    <property type="project" value="InterPro"/>
</dbReference>
<feature type="domain" description="Apple" evidence="4">
    <location>
        <begin position="83"/>
        <end position="165"/>
    </location>
</feature>
<gene>
    <name evidence="5" type="ORF">C3L33_06345</name>
</gene>
<keyword evidence="2" id="KW-1015">Disulfide bond</keyword>
<keyword evidence="6" id="KW-1185">Reference proteome</keyword>
<dbReference type="Pfam" id="PF08276">
    <property type="entry name" value="PAN_2"/>
    <property type="match status" value="1"/>
</dbReference>
<evidence type="ECO:0000313" key="6">
    <source>
        <dbReference type="Proteomes" id="UP000428333"/>
    </source>
</evidence>